<dbReference type="SUPFAM" id="SSF53955">
    <property type="entry name" value="Lysozyme-like"/>
    <property type="match status" value="1"/>
</dbReference>
<dbReference type="InterPro" id="IPR023346">
    <property type="entry name" value="Lysozyme-like_dom_sf"/>
</dbReference>
<sequence length="567" mass="61545">MADIKTRDTSKGTIKTINKAAVATERMKKAYVMTKDKAEHSTNASENSAEEYASDKIEAATDRTVHETAYRADKVGRWGVRETRQNYQKAKTGIENFKTKRAEKQLQKQSVNPVGKQSIRTLERTEKTIKQSARSAGNTTVKTVSKGATNTVQRSVKTAEQTAKTSIKTTKEAAIIAQKTAKTTAKATQKAAQTAKKAAKATADTVKATAKATVATVKAIIAGTKALVAAIAAGGWIAVLIIMIVVLFGAAVAMFGGGSDSNSYTPVSAEVEAYEPIIQKYAKEYGIPEYVELIKAVMMQESGGRGLDPMQAAEGSFNTKYPHEPNGIKDPEYSIQCGVQELKAALTSAEVESPIDMEHIKLALQGYNFGNGYISWAKTNYGGYSYANAVEFSTMQASRLGWSSYGDTQYVAHVLRYYPYGRAFTAGGNQAIVEVALTQVGNQGGQPYWSWYGFNSRVEWCACFVSWCADQCGYIESGLVPKFAGCVDGANWFKSNGKWQDRTYEPKAGDIIFFDWEGDGTTDHVGIVEKCENGTVYTVEGNSGDACKQRQYAVGSSNIYGYGIPAY</sequence>
<dbReference type="Pfam" id="PF05257">
    <property type="entry name" value="CHAP"/>
    <property type="match status" value="1"/>
</dbReference>
<dbReference type="EMBL" id="AGYR01000068">
    <property type="protein sequence ID" value="ENZ07386.1"/>
    <property type="molecule type" value="Genomic_DNA"/>
</dbReference>
<keyword evidence="2" id="KW-0472">Membrane</keyword>
<keyword evidence="2" id="KW-1133">Transmembrane helix</keyword>
<evidence type="ECO:0000313" key="5">
    <source>
        <dbReference type="EMBL" id="ENZ07386.1"/>
    </source>
</evidence>
<feature type="region of interest" description="Disordered" evidence="1">
    <location>
        <begin position="34"/>
        <end position="53"/>
    </location>
</feature>
<organism evidence="5 6">
    <name type="scientific">[Clostridium] clostridioforme 90A8</name>
    <dbReference type="NCBI Taxonomy" id="999408"/>
    <lineage>
        <taxon>Bacteria</taxon>
        <taxon>Bacillati</taxon>
        <taxon>Bacillota</taxon>
        <taxon>Clostridia</taxon>
        <taxon>Lachnospirales</taxon>
        <taxon>Lachnospiraceae</taxon>
        <taxon>Enterocloster</taxon>
    </lineage>
</organism>
<dbReference type="PATRIC" id="fig|999408.3.peg.5634"/>
<gene>
    <name evidence="5" type="ORF">HMPREF1090_05239</name>
</gene>
<evidence type="ECO:0000313" key="6">
    <source>
        <dbReference type="Proteomes" id="UP000013085"/>
    </source>
</evidence>
<dbReference type="Proteomes" id="UP000013085">
    <property type="component" value="Unassembled WGS sequence"/>
</dbReference>
<dbReference type="Gene3D" id="3.90.1720.10">
    <property type="entry name" value="endopeptidase domain like (from Nostoc punctiforme)"/>
    <property type="match status" value="1"/>
</dbReference>
<dbReference type="HOGENOM" id="CLU_016043_12_2_9"/>
<keyword evidence="2" id="KW-0812">Transmembrane</keyword>
<evidence type="ECO:0000259" key="3">
    <source>
        <dbReference type="Pfam" id="PF05257"/>
    </source>
</evidence>
<protein>
    <submittedName>
        <fullName evidence="5">Uncharacterized protein</fullName>
    </submittedName>
</protein>
<name>A0A0E2H2D3_9FIRM</name>
<dbReference type="InterPro" id="IPR047194">
    <property type="entry name" value="CwlT-like_lysozyme"/>
</dbReference>
<comment type="caution">
    <text evidence="5">The sequence shown here is derived from an EMBL/GenBank/DDBJ whole genome shotgun (WGS) entry which is preliminary data.</text>
</comment>
<feature type="domain" description="Peptidase C51" evidence="3">
    <location>
        <begin position="456"/>
        <end position="542"/>
    </location>
</feature>
<evidence type="ECO:0000256" key="2">
    <source>
        <dbReference type="SAM" id="Phobius"/>
    </source>
</evidence>
<accession>A0A0E2H2D3</accession>
<dbReference type="RefSeq" id="WP_002594684.1">
    <property type="nucleotide sequence ID" value="NZ_KB850993.1"/>
</dbReference>
<dbReference type="InterPro" id="IPR038765">
    <property type="entry name" value="Papain-like_cys_pep_sf"/>
</dbReference>
<feature type="transmembrane region" description="Helical" evidence="2">
    <location>
        <begin position="227"/>
        <end position="255"/>
    </location>
</feature>
<evidence type="ECO:0000259" key="4">
    <source>
        <dbReference type="Pfam" id="PF13702"/>
    </source>
</evidence>
<dbReference type="Gene3D" id="1.10.530.10">
    <property type="match status" value="1"/>
</dbReference>
<dbReference type="InterPro" id="IPR007921">
    <property type="entry name" value="CHAP_dom"/>
</dbReference>
<dbReference type="CDD" id="cd16891">
    <property type="entry name" value="CwlT-like"/>
    <property type="match status" value="1"/>
</dbReference>
<dbReference type="AlphaFoldDB" id="A0A0E2H2D3"/>
<reference evidence="5 6" key="1">
    <citation type="submission" date="2013-01" db="EMBL/GenBank/DDBJ databases">
        <title>The Genome Sequence of Clostridium clostridioforme 90A8.</title>
        <authorList>
            <consortium name="The Broad Institute Genome Sequencing Platform"/>
            <person name="Earl A."/>
            <person name="Ward D."/>
            <person name="Feldgarden M."/>
            <person name="Gevers D."/>
            <person name="Courvalin P."/>
            <person name="Lambert T."/>
            <person name="Walker B."/>
            <person name="Young S.K."/>
            <person name="Zeng Q."/>
            <person name="Gargeya S."/>
            <person name="Fitzgerald M."/>
            <person name="Haas B."/>
            <person name="Abouelleil A."/>
            <person name="Alvarado L."/>
            <person name="Arachchi H.M."/>
            <person name="Berlin A.M."/>
            <person name="Chapman S.B."/>
            <person name="Dewar J."/>
            <person name="Goldberg J."/>
            <person name="Griggs A."/>
            <person name="Gujja S."/>
            <person name="Hansen M."/>
            <person name="Howarth C."/>
            <person name="Imamovic A."/>
            <person name="Larimer J."/>
            <person name="McCowan C."/>
            <person name="Murphy C."/>
            <person name="Neiman D."/>
            <person name="Pearson M."/>
            <person name="Priest M."/>
            <person name="Roberts A."/>
            <person name="Saif S."/>
            <person name="Shea T."/>
            <person name="Sisk P."/>
            <person name="Sykes S."/>
            <person name="Wortman J."/>
            <person name="Nusbaum C."/>
            <person name="Birren B."/>
        </authorList>
    </citation>
    <scope>NUCLEOTIDE SEQUENCE [LARGE SCALE GENOMIC DNA]</scope>
    <source>
        <strain evidence="5 6">90A8</strain>
    </source>
</reference>
<proteinExistence type="predicted"/>
<evidence type="ECO:0000256" key="1">
    <source>
        <dbReference type="SAM" id="MobiDB-lite"/>
    </source>
</evidence>
<feature type="domain" description="CwlT-like lysozyme" evidence="4">
    <location>
        <begin position="269"/>
        <end position="432"/>
    </location>
</feature>
<dbReference type="Pfam" id="PF13702">
    <property type="entry name" value="Lysozyme_like"/>
    <property type="match status" value="1"/>
</dbReference>
<dbReference type="SUPFAM" id="SSF54001">
    <property type="entry name" value="Cysteine proteinases"/>
    <property type="match status" value="1"/>
</dbReference>